<keyword evidence="3" id="KW-1185">Reference proteome</keyword>
<evidence type="ECO:0000313" key="2">
    <source>
        <dbReference type="EMBL" id="KAF0556903.1"/>
    </source>
</evidence>
<gene>
    <name evidence="2" type="ORF">F8M41_014631</name>
</gene>
<evidence type="ECO:0000313" key="3">
    <source>
        <dbReference type="Proteomes" id="UP000439903"/>
    </source>
</evidence>
<dbReference type="EMBL" id="WTPW01000031">
    <property type="protein sequence ID" value="KAF0556903.1"/>
    <property type="molecule type" value="Genomic_DNA"/>
</dbReference>
<keyword evidence="1" id="KW-0175">Coiled coil</keyword>
<accession>A0A8H4B3H7</accession>
<organism evidence="2 3">
    <name type="scientific">Gigaspora margarita</name>
    <dbReference type="NCBI Taxonomy" id="4874"/>
    <lineage>
        <taxon>Eukaryota</taxon>
        <taxon>Fungi</taxon>
        <taxon>Fungi incertae sedis</taxon>
        <taxon>Mucoromycota</taxon>
        <taxon>Glomeromycotina</taxon>
        <taxon>Glomeromycetes</taxon>
        <taxon>Diversisporales</taxon>
        <taxon>Gigasporaceae</taxon>
        <taxon>Gigaspora</taxon>
    </lineage>
</organism>
<feature type="coiled-coil region" evidence="1">
    <location>
        <begin position="4"/>
        <end position="68"/>
    </location>
</feature>
<proteinExistence type="predicted"/>
<reference evidence="2 3" key="1">
    <citation type="journal article" date="2019" name="Environ. Microbiol.">
        <title>At the nexus of three kingdoms: the genome of the mycorrhizal fungus Gigaspora margarita provides insights into plant, endobacterial and fungal interactions.</title>
        <authorList>
            <person name="Venice F."/>
            <person name="Ghignone S."/>
            <person name="Salvioli di Fossalunga A."/>
            <person name="Amselem J."/>
            <person name="Novero M."/>
            <person name="Xianan X."/>
            <person name="Sedzielewska Toro K."/>
            <person name="Morin E."/>
            <person name="Lipzen A."/>
            <person name="Grigoriev I.V."/>
            <person name="Henrissat B."/>
            <person name="Martin F.M."/>
            <person name="Bonfante P."/>
        </authorList>
    </citation>
    <scope>NUCLEOTIDE SEQUENCE [LARGE SCALE GENOMIC DNA]</scope>
    <source>
        <strain evidence="2 3">BEG34</strain>
    </source>
</reference>
<dbReference type="AlphaFoldDB" id="A0A8H4B3H7"/>
<evidence type="ECO:0000256" key="1">
    <source>
        <dbReference type="SAM" id="Coils"/>
    </source>
</evidence>
<comment type="caution">
    <text evidence="2">The sequence shown here is derived from an EMBL/GenBank/DDBJ whole genome shotgun (WGS) entry which is preliminary data.</text>
</comment>
<protein>
    <submittedName>
        <fullName evidence="2">Uncharacterized protein</fullName>
    </submittedName>
</protein>
<name>A0A8H4B3H7_GIGMA</name>
<sequence>MKKLEKLEGDAKMLEVEYKENFERQNELEQSIYAEEKRKETKELKSRITELKNKIEIKDCELIRLRSRFVDLRYTISIQDWHSEQIAMLTYDNMNLRNILNNSE</sequence>
<dbReference type="Proteomes" id="UP000439903">
    <property type="component" value="Unassembled WGS sequence"/>
</dbReference>